<evidence type="ECO:0000313" key="1">
    <source>
        <dbReference type="EMBL" id="SDT94955.1"/>
    </source>
</evidence>
<accession>A0A1H2EIK3</accession>
<name>A0A1H2EIK3_9BACT</name>
<reference evidence="2" key="1">
    <citation type="submission" date="2016-10" db="EMBL/GenBank/DDBJ databases">
        <authorList>
            <person name="Varghese N."/>
            <person name="Submissions S."/>
        </authorList>
    </citation>
    <scope>NUCLEOTIDE SEQUENCE [LARGE SCALE GENOMIC DNA]</scope>
    <source>
        <strain evidence="2">DSM 3384</strain>
    </source>
</reference>
<sequence>MSILHYFSQILSQKYPEEKVNIKIEQEDLKITMIIETEDGQKEKVEKELEKYGLVVLGKVQAEQYCEKPLEAIALKQKLEMAAIEVKHTKELMLIERNHYETRITSLEEVVHSMLKNNGQVKAQDININISNVGSPTITDNSSRNVTITNKTELCKSDKDQISDLIEILEKNLSEFKIGQDNEKKVRSFIKSTKKNLEKEKPDFFGLKDNMNSINNLLQGATGSLIASGLLPQIQNIISSIFN</sequence>
<keyword evidence="2" id="KW-1185">Reference proteome</keyword>
<gene>
    <name evidence="1" type="ORF">SAMN04487931_103148</name>
</gene>
<dbReference type="AlphaFoldDB" id="A0A1H2EIK3"/>
<dbReference type="RefSeq" id="WP_092231444.1">
    <property type="nucleotide sequence ID" value="NZ_FNLL01000003.1"/>
</dbReference>
<proteinExistence type="predicted"/>
<evidence type="ECO:0000313" key="2">
    <source>
        <dbReference type="Proteomes" id="UP000199608"/>
    </source>
</evidence>
<dbReference type="Proteomes" id="UP000199608">
    <property type="component" value="Unassembled WGS sequence"/>
</dbReference>
<organism evidence="1 2">
    <name type="scientific">Desulfobacula phenolica</name>
    <dbReference type="NCBI Taxonomy" id="90732"/>
    <lineage>
        <taxon>Bacteria</taxon>
        <taxon>Pseudomonadati</taxon>
        <taxon>Thermodesulfobacteriota</taxon>
        <taxon>Desulfobacteria</taxon>
        <taxon>Desulfobacterales</taxon>
        <taxon>Desulfobacteraceae</taxon>
        <taxon>Desulfobacula</taxon>
    </lineage>
</organism>
<dbReference type="EMBL" id="FNLL01000003">
    <property type="protein sequence ID" value="SDT94955.1"/>
    <property type="molecule type" value="Genomic_DNA"/>
</dbReference>
<protein>
    <submittedName>
        <fullName evidence="1">Uncharacterized protein</fullName>
    </submittedName>
</protein>